<dbReference type="RefSeq" id="XP_009768294.1">
    <property type="nucleotide sequence ID" value="XM_009769992.1"/>
</dbReference>
<protein>
    <submittedName>
        <fullName evidence="2">Uncharacterized protein LOC104219328</fullName>
    </submittedName>
</protein>
<dbReference type="KEGG" id="nsy:104219328"/>
<dbReference type="PANTHER" id="PTHR36006:SF2">
    <property type="entry name" value="OS06G0704200 PROTEIN"/>
    <property type="match status" value="1"/>
</dbReference>
<dbReference type="eggNOG" id="ENOG502S361">
    <property type="taxonomic scope" value="Eukaryota"/>
</dbReference>
<reference evidence="1" key="1">
    <citation type="journal article" date="2013" name="Genome Biol.">
        <title>Reference genomes and transcriptomes of Nicotiana sylvestris and Nicotiana tomentosiformis.</title>
        <authorList>
            <person name="Sierro N."/>
            <person name="Battey J.N."/>
            <person name="Ouadi S."/>
            <person name="Bovet L."/>
            <person name="Goepfert S."/>
            <person name="Bakaher N."/>
            <person name="Peitsch M.C."/>
            <person name="Ivanov N.V."/>
        </authorList>
    </citation>
    <scope>NUCLEOTIDE SEQUENCE [LARGE SCALE GENOMIC DNA]</scope>
</reference>
<keyword evidence="1" id="KW-1185">Reference proteome</keyword>
<reference evidence="2" key="2">
    <citation type="submission" date="2025-08" db="UniProtKB">
        <authorList>
            <consortium name="RefSeq"/>
        </authorList>
    </citation>
    <scope>IDENTIFICATION</scope>
    <source>
        <tissue evidence="2">Leaf</tissue>
    </source>
</reference>
<name>A0A1U7W0Y1_NICSY</name>
<gene>
    <name evidence="2" type="primary">LOC104219328</name>
</gene>
<sequence>MGTSCLCSSLYRFPVDYPDCTVRLSYGYGYGCLQNGRKRLQPATATNTHVSGNVCPKRGTCLFSAIQAQKPIITAAILAAAAACVVIVAVNGAEAAEQLTQQEINGETFSNVPQTLSGECVEGQKDCKKARIQRPKSRQAETCTVKCVNTCIRGGLGSPGEGPLNVRRPLVVFKQGFRSRQYCLVECSDICNLIRDGEDGP</sequence>
<proteinExistence type="predicted"/>
<accession>A0A1U7W0Y1</accession>
<organism evidence="1 2">
    <name type="scientific">Nicotiana sylvestris</name>
    <name type="common">Wood tobacco</name>
    <name type="synonym">South American tobacco</name>
    <dbReference type="NCBI Taxonomy" id="4096"/>
    <lineage>
        <taxon>Eukaryota</taxon>
        <taxon>Viridiplantae</taxon>
        <taxon>Streptophyta</taxon>
        <taxon>Embryophyta</taxon>
        <taxon>Tracheophyta</taxon>
        <taxon>Spermatophyta</taxon>
        <taxon>Magnoliopsida</taxon>
        <taxon>eudicotyledons</taxon>
        <taxon>Gunneridae</taxon>
        <taxon>Pentapetalae</taxon>
        <taxon>asterids</taxon>
        <taxon>lamiids</taxon>
        <taxon>Solanales</taxon>
        <taxon>Solanaceae</taxon>
        <taxon>Nicotianoideae</taxon>
        <taxon>Nicotianeae</taxon>
        <taxon>Nicotiana</taxon>
    </lineage>
</organism>
<dbReference type="GeneID" id="104219328"/>
<dbReference type="STRING" id="4096.A0A1U7W0Y1"/>
<dbReference type="AlphaFoldDB" id="A0A1U7W0Y1"/>
<dbReference type="PANTHER" id="PTHR36006">
    <property type="entry name" value="BNAC02G25390D PROTEIN"/>
    <property type="match status" value="1"/>
</dbReference>
<evidence type="ECO:0000313" key="1">
    <source>
        <dbReference type="Proteomes" id="UP000189701"/>
    </source>
</evidence>
<dbReference type="Proteomes" id="UP000189701">
    <property type="component" value="Unplaced"/>
</dbReference>
<evidence type="ECO:0000313" key="2">
    <source>
        <dbReference type="RefSeq" id="XP_009768294.1"/>
    </source>
</evidence>